<proteinExistence type="inferred from homology"/>
<dbReference type="Ensembl" id="ENSLBET00000029159.1">
    <property type="protein sequence ID" value="ENSLBEP00000027831.1"/>
    <property type="gene ID" value="ENSLBEG00000021080.1"/>
</dbReference>
<dbReference type="GeneTree" id="ENSGT00940000153498"/>
<protein>
    <submittedName>
        <fullName evidence="2">Prenyl (decaprenyl) diphosphate synthase, subunit 2</fullName>
    </submittedName>
</protein>
<dbReference type="GO" id="GO:0005739">
    <property type="term" value="C:mitochondrion"/>
    <property type="evidence" value="ECO:0007669"/>
    <property type="project" value="TreeGrafter"/>
</dbReference>
<dbReference type="GO" id="GO:0008299">
    <property type="term" value="P:isoprenoid biosynthetic process"/>
    <property type="evidence" value="ECO:0007669"/>
    <property type="project" value="InterPro"/>
</dbReference>
<dbReference type="AlphaFoldDB" id="A0A3Q3G427"/>
<evidence type="ECO:0000313" key="2">
    <source>
        <dbReference type="Ensembl" id="ENSLBEP00000027831.1"/>
    </source>
</evidence>
<evidence type="ECO:0000256" key="1">
    <source>
        <dbReference type="RuleBase" id="RU004466"/>
    </source>
</evidence>
<reference evidence="2" key="1">
    <citation type="submission" date="2025-08" db="UniProtKB">
        <authorList>
            <consortium name="Ensembl"/>
        </authorList>
    </citation>
    <scope>IDENTIFICATION</scope>
</reference>
<reference evidence="2" key="2">
    <citation type="submission" date="2025-09" db="UniProtKB">
        <authorList>
            <consortium name="Ensembl"/>
        </authorList>
    </citation>
    <scope>IDENTIFICATION</scope>
</reference>
<dbReference type="Proteomes" id="UP000261660">
    <property type="component" value="Unplaced"/>
</dbReference>
<keyword evidence="3" id="KW-1185">Reference proteome</keyword>
<dbReference type="PANTHER" id="PTHR12001">
    <property type="entry name" value="GERANYLGERANYL PYROPHOSPHATE SYNTHASE"/>
    <property type="match status" value="1"/>
</dbReference>
<evidence type="ECO:0000313" key="3">
    <source>
        <dbReference type="Proteomes" id="UP000261660"/>
    </source>
</evidence>
<dbReference type="SUPFAM" id="SSF48576">
    <property type="entry name" value="Terpenoid synthases"/>
    <property type="match status" value="1"/>
</dbReference>
<dbReference type="Gene3D" id="1.10.600.10">
    <property type="entry name" value="Farnesyl Diphosphate Synthase"/>
    <property type="match status" value="1"/>
</dbReference>
<keyword evidence="1" id="KW-0808">Transferase</keyword>
<comment type="similarity">
    <text evidence="1">Belongs to the FPP/GGPP synthase family.</text>
</comment>
<name>A0A3Q3G427_9LABR</name>
<dbReference type="GO" id="GO:1990234">
    <property type="term" value="C:transferase complex"/>
    <property type="evidence" value="ECO:0007669"/>
    <property type="project" value="TreeGrafter"/>
</dbReference>
<organism evidence="2 3">
    <name type="scientific">Labrus bergylta</name>
    <name type="common">ballan wrasse</name>
    <dbReference type="NCBI Taxonomy" id="56723"/>
    <lineage>
        <taxon>Eukaryota</taxon>
        <taxon>Metazoa</taxon>
        <taxon>Chordata</taxon>
        <taxon>Craniata</taxon>
        <taxon>Vertebrata</taxon>
        <taxon>Euteleostomi</taxon>
        <taxon>Actinopterygii</taxon>
        <taxon>Neopterygii</taxon>
        <taxon>Teleostei</taxon>
        <taxon>Neoteleostei</taxon>
        <taxon>Acanthomorphata</taxon>
        <taxon>Eupercaria</taxon>
        <taxon>Labriformes</taxon>
        <taxon>Labridae</taxon>
        <taxon>Labrus</taxon>
    </lineage>
</organism>
<dbReference type="InterPro" id="IPR008949">
    <property type="entry name" value="Isoprenoid_synthase_dom_sf"/>
</dbReference>
<sequence length="371" mass="40449">MLPATWSRLTCKYVSSRGQRTLSLFSSSVPSNWSKVVSDAEKIVGYPTSFMSLRCLLSDELSNVAMHVRKLVGTQHPLLNTARGFVYDSKNNLQMRGLVVLLLSKAAGPSHAASDLLSQDMVSGIYPSQRNLAEITELIHTAFLVHRGIVDLKEWTVSDGPLKDMQFGNKMAVLSGDFLLANACTGLAELNNTKVVELISSAIGDLVQGIYYENSSNPENSLSVGVDVASWEEQTFLSHGALLAKSCQAAMELAQHDKESQRLAYKYGKHLSLGHKLNSDLQPFVKNSVGEPVTFSLSAAPVVFHRQIVGQARWHQQLQQLLAAVKSEKGISTAVDLCCYHGNRALEAIQAFPSSEARSALENIASAITKF</sequence>
<accession>A0A3Q3G427</accession>
<dbReference type="GO" id="GO:0006744">
    <property type="term" value="P:ubiquinone biosynthetic process"/>
    <property type="evidence" value="ECO:0007669"/>
    <property type="project" value="TreeGrafter"/>
</dbReference>
<dbReference type="GO" id="GO:0004659">
    <property type="term" value="F:prenyltransferase activity"/>
    <property type="evidence" value="ECO:0007669"/>
    <property type="project" value="InterPro"/>
</dbReference>
<dbReference type="PANTHER" id="PTHR12001:SF55">
    <property type="entry name" value="ALL TRANS-POLYPRENYL-DIPHOSPHATE SYNTHASE PDSS2"/>
    <property type="match status" value="1"/>
</dbReference>
<dbReference type="InterPro" id="IPR000092">
    <property type="entry name" value="Polyprenyl_synt"/>
</dbReference>
<dbReference type="Pfam" id="PF00348">
    <property type="entry name" value="polyprenyl_synt"/>
    <property type="match status" value="1"/>
</dbReference>